<evidence type="ECO:0000313" key="4">
    <source>
        <dbReference type="EMBL" id="GAA0604913.1"/>
    </source>
</evidence>
<evidence type="ECO:0000313" key="5">
    <source>
        <dbReference type="Proteomes" id="UP001500957"/>
    </source>
</evidence>
<evidence type="ECO:0000259" key="2">
    <source>
        <dbReference type="Pfam" id="PF00483"/>
    </source>
</evidence>
<proteinExistence type="inferred from homology"/>
<accession>A0ABN1G6C7</accession>
<evidence type="ECO:0000259" key="3">
    <source>
        <dbReference type="Pfam" id="PF25087"/>
    </source>
</evidence>
<protein>
    <submittedName>
        <fullName evidence="4">NDP-sugar synthase</fullName>
    </submittedName>
</protein>
<dbReference type="CDD" id="cd04181">
    <property type="entry name" value="NTP_transferase"/>
    <property type="match status" value="1"/>
</dbReference>
<sequence length="367" mass="37859">MADPAADPLAAQAEAVILVGGQGSRLRPLTLTTPKPMLPCAGVPFLTHQLLRLAETGIEHVVLATSYRAEVFAEHYGDGGELGLAIDYVTETEPLGTGGGIRNVADRLTGGPDTPVVILNGDVLSGHDLTAQLRMHREVDAAVTLHLVGVEDPRAFGCVPTEADGRVTAFLEKTPEPVTDQINAGCYIFRRDVLETIPTGRPVSVERETFPGLLAAGSRVQGYREDAYWLDVGTPAAFVRGSADLVRGVLRSPAVAAPGPALIAPDALVAEDAQVGDGSVIGPGCVISAGAVISGSVLFENVWVAAGAEVRSSVLGAGARVGERSALTDAVLGDQSLVGNDNELAAGARLWASAVLPDATIRFSPGA</sequence>
<dbReference type="RefSeq" id="WP_344600937.1">
    <property type="nucleotide sequence ID" value="NZ_BAAAHE010000004.1"/>
</dbReference>
<comment type="caution">
    <text evidence="4">The sequence shown here is derived from an EMBL/GenBank/DDBJ whole genome shotgun (WGS) entry which is preliminary data.</text>
</comment>
<evidence type="ECO:0000256" key="1">
    <source>
        <dbReference type="ARBA" id="ARBA00007274"/>
    </source>
</evidence>
<feature type="domain" description="Nucleotidyl transferase" evidence="2">
    <location>
        <begin position="15"/>
        <end position="245"/>
    </location>
</feature>
<feature type="domain" description="Mannose-1-phosphate guanyltransferase C-terminal" evidence="3">
    <location>
        <begin position="259"/>
        <end position="361"/>
    </location>
</feature>
<dbReference type="Gene3D" id="3.90.550.10">
    <property type="entry name" value="Spore Coat Polysaccharide Biosynthesis Protein SpsA, Chain A"/>
    <property type="match status" value="1"/>
</dbReference>
<dbReference type="SUPFAM" id="SSF53448">
    <property type="entry name" value="Nucleotide-diphospho-sugar transferases"/>
    <property type="match status" value="1"/>
</dbReference>
<dbReference type="PANTHER" id="PTHR22572">
    <property type="entry name" value="SUGAR-1-PHOSPHATE GUANYL TRANSFERASE"/>
    <property type="match status" value="1"/>
</dbReference>
<dbReference type="InterPro" id="IPR056729">
    <property type="entry name" value="GMPPB_C"/>
</dbReference>
<keyword evidence="5" id="KW-1185">Reference proteome</keyword>
<dbReference type="InterPro" id="IPR029044">
    <property type="entry name" value="Nucleotide-diphossugar_trans"/>
</dbReference>
<dbReference type="InterPro" id="IPR005835">
    <property type="entry name" value="NTP_transferase_dom"/>
</dbReference>
<dbReference type="Gene3D" id="2.160.10.10">
    <property type="entry name" value="Hexapeptide repeat proteins"/>
    <property type="match status" value="1"/>
</dbReference>
<dbReference type="Proteomes" id="UP001500957">
    <property type="component" value="Unassembled WGS sequence"/>
</dbReference>
<organism evidence="4 5">
    <name type="scientific">Sporichthya brevicatena</name>
    <dbReference type="NCBI Taxonomy" id="171442"/>
    <lineage>
        <taxon>Bacteria</taxon>
        <taxon>Bacillati</taxon>
        <taxon>Actinomycetota</taxon>
        <taxon>Actinomycetes</taxon>
        <taxon>Sporichthyales</taxon>
        <taxon>Sporichthyaceae</taxon>
        <taxon>Sporichthya</taxon>
    </lineage>
</organism>
<comment type="similarity">
    <text evidence="1">Belongs to the transferase hexapeptide repeat family.</text>
</comment>
<dbReference type="InterPro" id="IPR050486">
    <property type="entry name" value="Mannose-1P_guanyltransferase"/>
</dbReference>
<gene>
    <name evidence="4" type="ORF">GCM10009547_03530</name>
</gene>
<dbReference type="Pfam" id="PF25087">
    <property type="entry name" value="GMPPB_C"/>
    <property type="match status" value="1"/>
</dbReference>
<name>A0ABN1G6C7_9ACTN</name>
<dbReference type="Pfam" id="PF00483">
    <property type="entry name" value="NTP_transferase"/>
    <property type="match status" value="1"/>
</dbReference>
<reference evidence="4 5" key="1">
    <citation type="journal article" date="2019" name="Int. J. Syst. Evol. Microbiol.">
        <title>The Global Catalogue of Microorganisms (GCM) 10K type strain sequencing project: providing services to taxonomists for standard genome sequencing and annotation.</title>
        <authorList>
            <consortium name="The Broad Institute Genomics Platform"/>
            <consortium name="The Broad Institute Genome Sequencing Center for Infectious Disease"/>
            <person name="Wu L."/>
            <person name="Ma J."/>
        </authorList>
    </citation>
    <scope>NUCLEOTIDE SEQUENCE [LARGE SCALE GENOMIC DNA]</scope>
    <source>
        <strain evidence="4 5">JCM 10671</strain>
    </source>
</reference>
<dbReference type="EMBL" id="BAAAHE010000004">
    <property type="protein sequence ID" value="GAA0604913.1"/>
    <property type="molecule type" value="Genomic_DNA"/>
</dbReference>